<organism evidence="1 2">
    <name type="scientific">Eptatretus burgeri</name>
    <name type="common">Inshore hagfish</name>
    <dbReference type="NCBI Taxonomy" id="7764"/>
    <lineage>
        <taxon>Eukaryota</taxon>
        <taxon>Metazoa</taxon>
        <taxon>Chordata</taxon>
        <taxon>Craniata</taxon>
        <taxon>Vertebrata</taxon>
        <taxon>Cyclostomata</taxon>
        <taxon>Myxini</taxon>
        <taxon>Myxiniformes</taxon>
        <taxon>Myxinidae</taxon>
        <taxon>Eptatretinae</taxon>
        <taxon>Eptatretus</taxon>
    </lineage>
</organism>
<sequence length="233" mass="25377">MYVCGISVSSGLPLTPVADTCRSARHALSLIATARPKAFITTIAREVHRQTVQAANAQSPPPVHPPGLARARAEILRVLDVLVEKMPGDMAELLVEVMDIIMYCLDPSVLKKKGLQECFPCICRFATVSYCNNSHRIAVEARAGRLALYDIRTGKSQMNTSLLGSLGMLNSAPQLRCVKVLDTPPLPLAPVPSVPALSTPATIMNLRPTRLIWTTNRAIIVMAPDGREQRYQV</sequence>
<accession>A0A8C4Q385</accession>
<dbReference type="InterPro" id="IPR049916">
    <property type="entry name" value="WDR72-like"/>
</dbReference>
<keyword evidence="2" id="KW-1185">Reference proteome</keyword>
<dbReference type="GeneTree" id="ENSGT00940000155301"/>
<dbReference type="Ensembl" id="ENSEBUT00000009886.1">
    <property type="protein sequence ID" value="ENSEBUP00000009363.1"/>
    <property type="gene ID" value="ENSEBUG00000006031.1"/>
</dbReference>
<protein>
    <submittedName>
        <fullName evidence="1">Uncharacterized protein</fullName>
    </submittedName>
</protein>
<proteinExistence type="predicted"/>
<evidence type="ECO:0000313" key="2">
    <source>
        <dbReference type="Proteomes" id="UP000694388"/>
    </source>
</evidence>
<reference evidence="1" key="2">
    <citation type="submission" date="2025-09" db="UniProtKB">
        <authorList>
            <consortium name="Ensembl"/>
        </authorList>
    </citation>
    <scope>IDENTIFICATION</scope>
</reference>
<name>A0A8C4Q385_EPTBU</name>
<evidence type="ECO:0000313" key="1">
    <source>
        <dbReference type="Ensembl" id="ENSEBUP00000009363.1"/>
    </source>
</evidence>
<dbReference type="GO" id="GO:0005737">
    <property type="term" value="C:cytoplasm"/>
    <property type="evidence" value="ECO:0007669"/>
    <property type="project" value="TreeGrafter"/>
</dbReference>
<dbReference type="PANTHER" id="PTHR44099:SF4">
    <property type="entry name" value="RABCONNECTIN-3B, ISOFORM A"/>
    <property type="match status" value="1"/>
</dbReference>
<dbReference type="PANTHER" id="PTHR44099">
    <property type="entry name" value="RABCONNECTIN-3B, ISOFORM A"/>
    <property type="match status" value="1"/>
</dbReference>
<dbReference type="Proteomes" id="UP000694388">
    <property type="component" value="Unplaced"/>
</dbReference>
<dbReference type="AlphaFoldDB" id="A0A8C4Q385"/>
<reference evidence="1" key="1">
    <citation type="submission" date="2025-08" db="UniProtKB">
        <authorList>
            <consortium name="Ensembl"/>
        </authorList>
    </citation>
    <scope>IDENTIFICATION</scope>
</reference>